<gene>
    <name evidence="2" type="ORF">HPB48_022266</name>
</gene>
<dbReference type="OrthoDB" id="6514167at2759"/>
<keyword evidence="3" id="KW-1185">Reference proteome</keyword>
<evidence type="ECO:0000256" key="1">
    <source>
        <dbReference type="SAM" id="MobiDB-lite"/>
    </source>
</evidence>
<evidence type="ECO:0000313" key="2">
    <source>
        <dbReference type="EMBL" id="KAH9371400.1"/>
    </source>
</evidence>
<dbReference type="VEuPathDB" id="VectorBase:HLOH_042833"/>
<dbReference type="Proteomes" id="UP000821853">
    <property type="component" value="Chromosome 3"/>
</dbReference>
<feature type="compositionally biased region" description="Polar residues" evidence="1">
    <location>
        <begin position="37"/>
        <end position="48"/>
    </location>
</feature>
<dbReference type="AlphaFoldDB" id="A0A9J6GA80"/>
<protein>
    <submittedName>
        <fullName evidence="2">Uncharacterized protein</fullName>
    </submittedName>
</protein>
<accession>A0A9J6GA80</accession>
<sequence>MEVVEVEGEPITPEEITTEAGWMTSHRQRGAKALNELSLTRKQNNNDGAGSGAVQASVDGRSRGRKKVRVLRQPNLPKEDIKIVLRPRDGLNVSKISQALLKDGILRAAALKAEETTEDTFRTNNFKNIIVASTPSMERAAKYNRITELSIGGQTHELTAYVTPPEDCTKGVIHNIPAEGQ</sequence>
<proteinExistence type="predicted"/>
<evidence type="ECO:0000313" key="3">
    <source>
        <dbReference type="Proteomes" id="UP000821853"/>
    </source>
</evidence>
<dbReference type="EMBL" id="JABSTR010000005">
    <property type="protein sequence ID" value="KAH9371400.1"/>
    <property type="molecule type" value="Genomic_DNA"/>
</dbReference>
<feature type="region of interest" description="Disordered" evidence="1">
    <location>
        <begin position="37"/>
        <end position="66"/>
    </location>
</feature>
<comment type="caution">
    <text evidence="2">The sequence shown here is derived from an EMBL/GenBank/DDBJ whole genome shotgun (WGS) entry which is preliminary data.</text>
</comment>
<reference evidence="2 3" key="1">
    <citation type="journal article" date="2020" name="Cell">
        <title>Large-Scale Comparative Analyses of Tick Genomes Elucidate Their Genetic Diversity and Vector Capacities.</title>
        <authorList>
            <consortium name="Tick Genome and Microbiome Consortium (TIGMIC)"/>
            <person name="Jia N."/>
            <person name="Wang J."/>
            <person name="Shi W."/>
            <person name="Du L."/>
            <person name="Sun Y."/>
            <person name="Zhan W."/>
            <person name="Jiang J.F."/>
            <person name="Wang Q."/>
            <person name="Zhang B."/>
            <person name="Ji P."/>
            <person name="Bell-Sakyi L."/>
            <person name="Cui X.M."/>
            <person name="Yuan T.T."/>
            <person name="Jiang B.G."/>
            <person name="Yang W.F."/>
            <person name="Lam T.T."/>
            <person name="Chang Q.C."/>
            <person name="Ding S.J."/>
            <person name="Wang X.J."/>
            <person name="Zhu J.G."/>
            <person name="Ruan X.D."/>
            <person name="Zhao L."/>
            <person name="Wei J.T."/>
            <person name="Ye R.Z."/>
            <person name="Que T.C."/>
            <person name="Du C.H."/>
            <person name="Zhou Y.H."/>
            <person name="Cheng J.X."/>
            <person name="Dai P.F."/>
            <person name="Guo W.B."/>
            <person name="Han X.H."/>
            <person name="Huang E.J."/>
            <person name="Li L.F."/>
            <person name="Wei W."/>
            <person name="Gao Y.C."/>
            <person name="Liu J.Z."/>
            <person name="Shao H.Z."/>
            <person name="Wang X."/>
            <person name="Wang C.C."/>
            <person name="Yang T.C."/>
            <person name="Huo Q.B."/>
            <person name="Li W."/>
            <person name="Chen H.Y."/>
            <person name="Chen S.E."/>
            <person name="Zhou L.G."/>
            <person name="Ni X.B."/>
            <person name="Tian J.H."/>
            <person name="Sheng Y."/>
            <person name="Liu T."/>
            <person name="Pan Y.S."/>
            <person name="Xia L.Y."/>
            <person name="Li J."/>
            <person name="Zhao F."/>
            <person name="Cao W.C."/>
        </authorList>
    </citation>
    <scope>NUCLEOTIDE SEQUENCE [LARGE SCALE GENOMIC DNA]</scope>
    <source>
        <strain evidence="2">HaeL-2018</strain>
    </source>
</reference>
<name>A0A9J6GA80_HAELO</name>
<organism evidence="2 3">
    <name type="scientific">Haemaphysalis longicornis</name>
    <name type="common">Bush tick</name>
    <dbReference type="NCBI Taxonomy" id="44386"/>
    <lineage>
        <taxon>Eukaryota</taxon>
        <taxon>Metazoa</taxon>
        <taxon>Ecdysozoa</taxon>
        <taxon>Arthropoda</taxon>
        <taxon>Chelicerata</taxon>
        <taxon>Arachnida</taxon>
        <taxon>Acari</taxon>
        <taxon>Parasitiformes</taxon>
        <taxon>Ixodida</taxon>
        <taxon>Ixodoidea</taxon>
        <taxon>Ixodidae</taxon>
        <taxon>Haemaphysalinae</taxon>
        <taxon>Haemaphysalis</taxon>
    </lineage>
</organism>